<comment type="caution">
    <text evidence="1">The sequence shown here is derived from an EMBL/GenBank/DDBJ whole genome shotgun (WGS) entry which is preliminary data.</text>
</comment>
<evidence type="ECO:0000313" key="1">
    <source>
        <dbReference type="EMBL" id="SFS11697.1"/>
    </source>
</evidence>
<reference evidence="1 2" key="1">
    <citation type="submission" date="2016-10" db="EMBL/GenBank/DDBJ databases">
        <authorList>
            <person name="Varghese N."/>
            <person name="Submissions S."/>
        </authorList>
    </citation>
    <scope>NUCLEOTIDE SEQUENCE [LARGE SCALE GENOMIC DNA]</scope>
    <source>
        <strain evidence="1 2">IAM 15147</strain>
    </source>
</reference>
<accession>A0AA94KZV1</accession>
<gene>
    <name evidence="1" type="ORF">SAMN04487783_1616</name>
</gene>
<organism evidence="1 2">
    <name type="scientific">Agrococcus baldri</name>
    <dbReference type="NCBI Taxonomy" id="153730"/>
    <lineage>
        <taxon>Bacteria</taxon>
        <taxon>Bacillati</taxon>
        <taxon>Actinomycetota</taxon>
        <taxon>Actinomycetes</taxon>
        <taxon>Micrococcales</taxon>
        <taxon>Microbacteriaceae</taxon>
        <taxon>Agrococcus</taxon>
    </lineage>
</organism>
<evidence type="ECO:0000313" key="2">
    <source>
        <dbReference type="Proteomes" id="UP000198506"/>
    </source>
</evidence>
<dbReference type="EMBL" id="FOZN01000002">
    <property type="protein sequence ID" value="SFS11697.1"/>
    <property type="molecule type" value="Genomic_DNA"/>
</dbReference>
<dbReference type="PROSITE" id="PS51257">
    <property type="entry name" value="PROKAR_LIPOPROTEIN"/>
    <property type="match status" value="1"/>
</dbReference>
<dbReference type="RefSeq" id="WP_092917567.1">
    <property type="nucleotide sequence ID" value="NZ_FOZN01000002.1"/>
</dbReference>
<dbReference type="AlphaFoldDB" id="A0AA94KZV1"/>
<evidence type="ECO:0008006" key="3">
    <source>
        <dbReference type="Google" id="ProtNLM"/>
    </source>
</evidence>
<keyword evidence="2" id="KW-1185">Reference proteome</keyword>
<sequence>MGTRRAAPAALFSLAAIGLVAAVMTGCTLLSPASPTSTVTDASGRQVTLDWADYPADAWLDPAEVLAAPRAEQAAAEGDALIAELQSAIDAAVPGLAWERGPEGGLYPSAENGYGGRSLHQTLNSQEASTAPPEDWPTLVAAIEAALAEHGYGPVAWDYEREPWGHETVAERDADVREVHGSLDPGQMWQWMGNADSGSMWVSVILVDPERGVGGPADAEPVLALMAGGTVIAAADEQAYRDGIAPFAGLELPEESHPS</sequence>
<dbReference type="Proteomes" id="UP000198506">
    <property type="component" value="Unassembled WGS sequence"/>
</dbReference>
<protein>
    <recommendedName>
        <fullName evidence="3">Lipoprotein</fullName>
    </recommendedName>
</protein>
<name>A0AA94KZV1_9MICO</name>
<proteinExistence type="predicted"/>
<dbReference type="Gene3D" id="3.30.2030.20">
    <property type="match status" value="1"/>
</dbReference>